<accession>A0A0R1QWP9</accession>
<evidence type="ECO:0000256" key="6">
    <source>
        <dbReference type="SAM" id="Phobius"/>
    </source>
</evidence>
<dbReference type="GO" id="GO:0005886">
    <property type="term" value="C:plasma membrane"/>
    <property type="evidence" value="ECO:0007669"/>
    <property type="project" value="UniProtKB-SubCell"/>
</dbReference>
<dbReference type="GO" id="GO:0022857">
    <property type="term" value="F:transmembrane transporter activity"/>
    <property type="evidence" value="ECO:0007669"/>
    <property type="project" value="InterPro"/>
</dbReference>
<feature type="transmembrane region" description="Helical" evidence="6">
    <location>
        <begin position="232"/>
        <end position="252"/>
    </location>
</feature>
<feature type="transmembrane region" description="Helical" evidence="6">
    <location>
        <begin position="453"/>
        <end position="473"/>
    </location>
</feature>
<dbReference type="EMBL" id="AZFC01000015">
    <property type="protein sequence ID" value="KRL48879.1"/>
    <property type="molecule type" value="Genomic_DNA"/>
</dbReference>
<keyword evidence="5 6" id="KW-0472">Membrane</keyword>
<dbReference type="CDD" id="cd17313">
    <property type="entry name" value="MFS_SLC45_SUC"/>
    <property type="match status" value="1"/>
</dbReference>
<proteinExistence type="predicted"/>
<dbReference type="InterPro" id="IPR011701">
    <property type="entry name" value="MFS"/>
</dbReference>
<feature type="transmembrane region" description="Helical" evidence="6">
    <location>
        <begin position="422"/>
        <end position="447"/>
    </location>
</feature>
<evidence type="ECO:0000256" key="5">
    <source>
        <dbReference type="ARBA" id="ARBA00023136"/>
    </source>
</evidence>
<dbReference type="SUPFAM" id="SSF103473">
    <property type="entry name" value="MFS general substrate transporter"/>
    <property type="match status" value="1"/>
</dbReference>
<dbReference type="PATRIC" id="fig|1423805.4.peg.1383"/>
<organism evidence="7 8">
    <name type="scientific">Levilactobacillus spicheri DSM 15429</name>
    <dbReference type="NCBI Taxonomy" id="1423805"/>
    <lineage>
        <taxon>Bacteria</taxon>
        <taxon>Bacillati</taxon>
        <taxon>Bacillota</taxon>
        <taxon>Bacilli</taxon>
        <taxon>Lactobacillales</taxon>
        <taxon>Lactobacillaceae</taxon>
        <taxon>Levilactobacillus</taxon>
    </lineage>
</organism>
<sequence>MPSKSDNVLAIISDLVGLRRFYVMADVVSKDTTTVDSTKTGLPKLSASTIWMINFGYLGVQTAFTLQSSQMSRIFQTIGADPNSLGWFFILPPLAGLIVQPIVGYYSDRTWAPKLGGRRLPYLALGALVAVIVMCLLPNSGSLGFGYASLAALLFGAITVAFLDLSSNVAMQPFKMMVGDMVNDDQKSYAYGIQSFMSNVGAVLAAILPFLFAYFGLKNVAAKGVVPDTVKVAFYVGAALLIVTSLLTIFRVHEYDPETYAKYHGITKEDNSQGGNWWTLLKTAPKVFWTVTLVQFFCWIAFQYLWTYSAGAIASNVWNTTNAASAGYQAAGNWYGVLAAVQSIAAVVWSYVLAKLPNSVHKLGYAGSLGLGALGFISVFFIHNQYALIGSFILVGIAWAAMNTYPLTMVTNALSGAHMGTYLGLFNGSICLPQIVASLASFALFPMLGNSQATMFLLAGVIMAIGAFSVFSIKETYKA</sequence>
<feature type="transmembrane region" description="Helical" evidence="6">
    <location>
        <begin position="363"/>
        <end position="382"/>
    </location>
</feature>
<dbReference type="AlphaFoldDB" id="A0A0R1QWP9"/>
<dbReference type="PANTHER" id="PTHR19432:SF35">
    <property type="entry name" value="SOLUTE CARRIER FAMILY 45 MEMBER 3 ISOFORM X1"/>
    <property type="match status" value="1"/>
</dbReference>
<evidence type="ECO:0000256" key="3">
    <source>
        <dbReference type="ARBA" id="ARBA00022692"/>
    </source>
</evidence>
<comment type="caution">
    <text evidence="7">The sequence shown here is derived from an EMBL/GenBank/DDBJ whole genome shotgun (WGS) entry which is preliminary data.</text>
</comment>
<evidence type="ECO:0000256" key="2">
    <source>
        <dbReference type="ARBA" id="ARBA00022448"/>
    </source>
</evidence>
<evidence type="ECO:0000313" key="8">
    <source>
        <dbReference type="Proteomes" id="UP000051835"/>
    </source>
</evidence>
<feature type="transmembrane region" description="Helical" evidence="6">
    <location>
        <begin position="334"/>
        <end position="354"/>
    </location>
</feature>
<reference evidence="7 8" key="1">
    <citation type="journal article" date="2015" name="Genome Announc.">
        <title>Expanding the biotechnology potential of lactobacilli through comparative genomics of 213 strains and associated genera.</title>
        <authorList>
            <person name="Sun Z."/>
            <person name="Harris H.M."/>
            <person name="McCann A."/>
            <person name="Guo C."/>
            <person name="Argimon S."/>
            <person name="Zhang W."/>
            <person name="Yang X."/>
            <person name="Jeffery I.B."/>
            <person name="Cooney J.C."/>
            <person name="Kagawa T.F."/>
            <person name="Liu W."/>
            <person name="Song Y."/>
            <person name="Salvetti E."/>
            <person name="Wrobel A."/>
            <person name="Rasinkangas P."/>
            <person name="Parkhill J."/>
            <person name="Rea M.C."/>
            <person name="O'Sullivan O."/>
            <person name="Ritari J."/>
            <person name="Douillard F.P."/>
            <person name="Paul Ross R."/>
            <person name="Yang R."/>
            <person name="Briner A.E."/>
            <person name="Felis G.E."/>
            <person name="de Vos W.M."/>
            <person name="Barrangou R."/>
            <person name="Klaenhammer T.R."/>
            <person name="Caufield P.W."/>
            <person name="Cui Y."/>
            <person name="Zhang H."/>
            <person name="O'Toole P.W."/>
        </authorList>
    </citation>
    <scope>NUCLEOTIDE SEQUENCE [LARGE SCALE GENOMIC DNA]</scope>
    <source>
        <strain evidence="7 8">DSM 15429</strain>
    </source>
</reference>
<dbReference type="Gene3D" id="1.20.1250.20">
    <property type="entry name" value="MFS general substrate transporter like domains"/>
    <property type="match status" value="1"/>
</dbReference>
<feature type="transmembrane region" description="Helical" evidence="6">
    <location>
        <begin position="188"/>
        <end position="212"/>
    </location>
</feature>
<keyword evidence="3 6" id="KW-0812">Transmembrane</keyword>
<evidence type="ECO:0000313" key="7">
    <source>
        <dbReference type="EMBL" id="KRL48879.1"/>
    </source>
</evidence>
<dbReference type="Pfam" id="PF07690">
    <property type="entry name" value="MFS_1"/>
    <property type="match status" value="1"/>
</dbReference>
<dbReference type="InterPro" id="IPR036259">
    <property type="entry name" value="MFS_trans_sf"/>
</dbReference>
<dbReference type="Proteomes" id="UP000051835">
    <property type="component" value="Unassembled WGS sequence"/>
</dbReference>
<feature type="transmembrane region" description="Helical" evidence="6">
    <location>
        <begin position="388"/>
        <end position="410"/>
    </location>
</feature>
<feature type="transmembrane region" description="Helical" evidence="6">
    <location>
        <begin position="120"/>
        <end position="139"/>
    </location>
</feature>
<name>A0A0R1QWP9_9LACO</name>
<feature type="transmembrane region" description="Helical" evidence="6">
    <location>
        <begin position="287"/>
        <end position="306"/>
    </location>
</feature>
<comment type="subcellular location">
    <subcellularLocation>
        <location evidence="1">Cell membrane</location>
        <topology evidence="1">Multi-pass membrane protein</topology>
    </subcellularLocation>
</comment>
<gene>
    <name evidence="7" type="ORF">FD37_GL001349</name>
</gene>
<feature type="transmembrane region" description="Helical" evidence="6">
    <location>
        <begin position="145"/>
        <end position="167"/>
    </location>
</feature>
<dbReference type="PANTHER" id="PTHR19432">
    <property type="entry name" value="SUGAR TRANSPORTER"/>
    <property type="match status" value="1"/>
</dbReference>
<keyword evidence="4 6" id="KW-1133">Transmembrane helix</keyword>
<protein>
    <submittedName>
        <fullName evidence="7">Major facilitator superfamily permease</fullName>
    </submittedName>
</protein>
<feature type="transmembrane region" description="Helical" evidence="6">
    <location>
        <begin position="86"/>
        <end position="108"/>
    </location>
</feature>
<evidence type="ECO:0000256" key="4">
    <source>
        <dbReference type="ARBA" id="ARBA00022989"/>
    </source>
</evidence>
<keyword evidence="2" id="KW-0813">Transport</keyword>
<evidence type="ECO:0000256" key="1">
    <source>
        <dbReference type="ARBA" id="ARBA00004651"/>
    </source>
</evidence>